<name>A0A2N5T0T4_9BASI</name>
<comment type="caution">
    <text evidence="2">The sequence shown here is derived from an EMBL/GenBank/DDBJ whole genome shotgun (WGS) entry which is preliminary data.</text>
</comment>
<feature type="region of interest" description="Disordered" evidence="1">
    <location>
        <begin position="44"/>
        <end position="70"/>
    </location>
</feature>
<sequence length="362" mass="38759">MRGSIPAGAPSGSHHEVTLIQGHALALPEGDPSQASRFYRWAQASSHGPHNPGQRGKTPASSSPFPKTGGWKLKRTLAEIAAVKRVRMDGKYTAGSSPGSYPFRFGGSVSAQVSARSACSYQISPVANPSASADGPGYCDDTSYIVGMPALAANSGRVYPSRANSGHLYPLPSKFQRFRGINTPLDCLISIPQAIYAPYLLPFISWLLPTTQPAKHPSYEPSHPRDQHLPIQHPIHSLSSPQARTSKPQPRITLSFNNSLDMKLQSLIPLLSVAFLATLVFDVRGGCGCMAPTTSVIKSSQCDQLLDCGHACPDKVSYTAQQCDHCDTTSGVPAELDCGDNHGYTCSLCDRNIDDDVDLDGR</sequence>
<dbReference type="Proteomes" id="UP000235392">
    <property type="component" value="Unassembled WGS sequence"/>
</dbReference>
<proteinExistence type="predicted"/>
<dbReference type="EMBL" id="PGCI01000720">
    <property type="protein sequence ID" value="PLW19121.1"/>
    <property type="molecule type" value="Genomic_DNA"/>
</dbReference>
<gene>
    <name evidence="2" type="ORF">PCASD_14033</name>
</gene>
<reference evidence="2 3" key="1">
    <citation type="submission" date="2017-11" db="EMBL/GenBank/DDBJ databases">
        <title>De novo assembly and phasing of dikaryotic genomes from two isolates of Puccinia coronata f. sp. avenae, the causal agent of oat crown rust.</title>
        <authorList>
            <person name="Miller M.E."/>
            <person name="Zhang Y."/>
            <person name="Omidvar V."/>
            <person name="Sperschneider J."/>
            <person name="Schwessinger B."/>
            <person name="Raley C."/>
            <person name="Palmer J.M."/>
            <person name="Garnica D."/>
            <person name="Upadhyaya N."/>
            <person name="Rathjen J."/>
            <person name="Taylor J.M."/>
            <person name="Park R.F."/>
            <person name="Dodds P.N."/>
            <person name="Hirsch C.D."/>
            <person name="Kianian S.F."/>
            <person name="Figueroa M."/>
        </authorList>
    </citation>
    <scope>NUCLEOTIDE SEQUENCE [LARGE SCALE GENOMIC DNA]</scope>
    <source>
        <strain evidence="2">12SD80</strain>
    </source>
</reference>
<evidence type="ECO:0000313" key="2">
    <source>
        <dbReference type="EMBL" id="PLW19121.1"/>
    </source>
</evidence>
<evidence type="ECO:0000313" key="3">
    <source>
        <dbReference type="Proteomes" id="UP000235392"/>
    </source>
</evidence>
<evidence type="ECO:0000256" key="1">
    <source>
        <dbReference type="SAM" id="MobiDB-lite"/>
    </source>
</evidence>
<accession>A0A2N5T0T4</accession>
<organism evidence="2 3">
    <name type="scientific">Puccinia coronata f. sp. avenae</name>
    <dbReference type="NCBI Taxonomy" id="200324"/>
    <lineage>
        <taxon>Eukaryota</taxon>
        <taxon>Fungi</taxon>
        <taxon>Dikarya</taxon>
        <taxon>Basidiomycota</taxon>
        <taxon>Pucciniomycotina</taxon>
        <taxon>Pucciniomycetes</taxon>
        <taxon>Pucciniales</taxon>
        <taxon>Pucciniaceae</taxon>
        <taxon>Puccinia</taxon>
    </lineage>
</organism>
<dbReference type="AlphaFoldDB" id="A0A2N5T0T4"/>
<protein>
    <submittedName>
        <fullName evidence="2">Uncharacterized protein</fullName>
    </submittedName>
</protein>